<dbReference type="InterPro" id="IPR036680">
    <property type="entry name" value="SPOR-like_sf"/>
</dbReference>
<reference evidence="3" key="1">
    <citation type="submission" date="2018-05" db="EMBL/GenBank/DDBJ databases">
        <authorList>
            <person name="Lanie J.A."/>
            <person name="Ng W.-L."/>
            <person name="Kazmierczak K.M."/>
            <person name="Andrzejewski T.M."/>
            <person name="Davidsen T.M."/>
            <person name="Wayne K.J."/>
            <person name="Tettelin H."/>
            <person name="Glass J.I."/>
            <person name="Rusch D."/>
            <person name="Podicherti R."/>
            <person name="Tsui H.-C.T."/>
            <person name="Winkler M.E."/>
        </authorList>
    </citation>
    <scope>NUCLEOTIDE SEQUENCE</scope>
</reference>
<protein>
    <recommendedName>
        <fullName evidence="2">SPOR domain-containing protein</fullName>
    </recommendedName>
</protein>
<organism evidence="3">
    <name type="scientific">marine metagenome</name>
    <dbReference type="NCBI Taxonomy" id="408172"/>
    <lineage>
        <taxon>unclassified sequences</taxon>
        <taxon>metagenomes</taxon>
        <taxon>ecological metagenomes</taxon>
    </lineage>
</organism>
<feature type="domain" description="SPOR" evidence="2">
    <location>
        <begin position="199"/>
        <end position="279"/>
    </location>
</feature>
<sequence length="282" mass="31614">MRKILFLTILVSFFACSGGGIEGYVGESISITADNPEEGKDVDYNWTLANQPDGSLMNSTDLFASDDGQKMSFIPDYPGDYSVEVVVSQYGDDIANQTFSFSIIDPKNQEEEVEDGESQDEVNEEWLNEDLEKESDVVIEDEEEESDESDYNEEVEDDVDSDDQEEEVEDDNDVPVTKIITSTSVQAKAIQPKKGASIAAKTDQFTIQITSKRILSDAQLFSQKMISKGYDAYIQKALFDTDKIWYRVRVGSYDNYNSAKAAADVLSEELGMATWVDFVRKE</sequence>
<feature type="compositionally biased region" description="Acidic residues" evidence="1">
    <location>
        <begin position="111"/>
        <end position="173"/>
    </location>
</feature>
<dbReference type="EMBL" id="UINC01001429">
    <property type="protein sequence ID" value="SUZ80520.1"/>
    <property type="molecule type" value="Genomic_DNA"/>
</dbReference>
<dbReference type="InterPro" id="IPR007730">
    <property type="entry name" value="SPOR-like_dom"/>
</dbReference>
<dbReference type="PROSITE" id="PS51724">
    <property type="entry name" value="SPOR"/>
    <property type="match status" value="1"/>
</dbReference>
<evidence type="ECO:0000259" key="2">
    <source>
        <dbReference type="PROSITE" id="PS51724"/>
    </source>
</evidence>
<dbReference type="Pfam" id="PF05036">
    <property type="entry name" value="SPOR"/>
    <property type="match status" value="1"/>
</dbReference>
<dbReference type="GO" id="GO:0042834">
    <property type="term" value="F:peptidoglycan binding"/>
    <property type="evidence" value="ECO:0007669"/>
    <property type="project" value="InterPro"/>
</dbReference>
<evidence type="ECO:0000256" key="1">
    <source>
        <dbReference type="SAM" id="MobiDB-lite"/>
    </source>
</evidence>
<name>A0A381QNA4_9ZZZZ</name>
<dbReference type="InterPro" id="IPR017868">
    <property type="entry name" value="Filamin/ABP280_repeat-like"/>
</dbReference>
<dbReference type="PROSITE" id="PS51257">
    <property type="entry name" value="PROKAR_LIPOPROTEIN"/>
    <property type="match status" value="1"/>
</dbReference>
<dbReference type="SUPFAM" id="SSF110997">
    <property type="entry name" value="Sporulation related repeat"/>
    <property type="match status" value="1"/>
</dbReference>
<feature type="region of interest" description="Disordered" evidence="1">
    <location>
        <begin position="105"/>
        <end position="174"/>
    </location>
</feature>
<evidence type="ECO:0000313" key="3">
    <source>
        <dbReference type="EMBL" id="SUZ80520.1"/>
    </source>
</evidence>
<accession>A0A381QNA4</accession>
<dbReference type="PROSITE" id="PS50194">
    <property type="entry name" value="FILAMIN_REPEAT"/>
    <property type="match status" value="1"/>
</dbReference>
<dbReference type="AlphaFoldDB" id="A0A381QNA4"/>
<dbReference type="Gene3D" id="3.30.70.1070">
    <property type="entry name" value="Sporulation related repeat"/>
    <property type="match status" value="1"/>
</dbReference>
<proteinExistence type="predicted"/>
<gene>
    <name evidence="3" type="ORF">METZ01_LOCUS33374</name>
</gene>